<dbReference type="Pfam" id="PF13456">
    <property type="entry name" value="RVT_3"/>
    <property type="match status" value="1"/>
</dbReference>
<proteinExistence type="predicted"/>
<dbReference type="EMBL" id="JACGWO010000002">
    <property type="protein sequence ID" value="KAK4434388.1"/>
    <property type="molecule type" value="Genomic_DNA"/>
</dbReference>
<reference evidence="3" key="1">
    <citation type="submission" date="2020-06" db="EMBL/GenBank/DDBJ databases">
        <authorList>
            <person name="Li T."/>
            <person name="Hu X."/>
            <person name="Zhang T."/>
            <person name="Song X."/>
            <person name="Zhang H."/>
            <person name="Dai N."/>
            <person name="Sheng W."/>
            <person name="Hou X."/>
            <person name="Wei L."/>
        </authorList>
    </citation>
    <scope>NUCLEOTIDE SEQUENCE</scope>
    <source>
        <strain evidence="3">3651</strain>
        <tissue evidence="3">Leaf</tissue>
    </source>
</reference>
<sequence length="273" mass="29925">MVSSRLKNAHHPALKLAEMDRPSSSLSGSKSGWGFLWSRRIPSKVKTFGWKLCKGALALMGNLSTKNPEVADICPVCKARGEDVLHAFITCSVARQTWAFSSLPWAVVSSWQGDATQWFCGERADRIVCSADQLLQEFVQCSQALQRPEPNLLQPVLWSPPLAGVVKINYDGATFAELGMAGVGVVARDSERRLIKSRQRLLEFKASLELAELIAAATTVDLGCLKGWRKIILKGDCISVTNKLTSDVGDDSHLGIMLLDVKNKTKEHGGCWM</sequence>
<accession>A0AAE2CTZ0</accession>
<reference evidence="3" key="2">
    <citation type="journal article" date="2024" name="Plant">
        <title>Genomic evolution and insights into agronomic trait innovations of Sesamum species.</title>
        <authorList>
            <person name="Miao H."/>
            <person name="Wang L."/>
            <person name="Qu L."/>
            <person name="Liu H."/>
            <person name="Sun Y."/>
            <person name="Le M."/>
            <person name="Wang Q."/>
            <person name="Wei S."/>
            <person name="Zheng Y."/>
            <person name="Lin W."/>
            <person name="Duan Y."/>
            <person name="Cao H."/>
            <person name="Xiong S."/>
            <person name="Wang X."/>
            <person name="Wei L."/>
            <person name="Li C."/>
            <person name="Ma Q."/>
            <person name="Ju M."/>
            <person name="Zhao R."/>
            <person name="Li G."/>
            <person name="Mu C."/>
            <person name="Tian Q."/>
            <person name="Mei H."/>
            <person name="Zhang T."/>
            <person name="Gao T."/>
            <person name="Zhang H."/>
        </authorList>
    </citation>
    <scope>NUCLEOTIDE SEQUENCE</scope>
    <source>
        <strain evidence="3">3651</strain>
    </source>
</reference>
<dbReference type="InterPro" id="IPR052929">
    <property type="entry name" value="RNase_H-like_EbsB-rel"/>
</dbReference>
<dbReference type="CDD" id="cd06222">
    <property type="entry name" value="RNase_H_like"/>
    <property type="match status" value="1"/>
</dbReference>
<name>A0AAE2CTZ0_9LAMI</name>
<dbReference type="GO" id="GO:0003676">
    <property type="term" value="F:nucleic acid binding"/>
    <property type="evidence" value="ECO:0007669"/>
    <property type="project" value="InterPro"/>
</dbReference>
<evidence type="ECO:0000313" key="3">
    <source>
        <dbReference type="EMBL" id="KAK4434388.1"/>
    </source>
</evidence>
<dbReference type="InterPro" id="IPR002156">
    <property type="entry name" value="RNaseH_domain"/>
</dbReference>
<dbReference type="Gene3D" id="3.30.420.10">
    <property type="entry name" value="Ribonuclease H-like superfamily/Ribonuclease H"/>
    <property type="match status" value="1"/>
</dbReference>
<feature type="domain" description="Reverse transcriptase zinc-binding" evidence="2">
    <location>
        <begin position="31"/>
        <end position="98"/>
    </location>
</feature>
<organism evidence="3 4">
    <name type="scientific">Sesamum alatum</name>
    <dbReference type="NCBI Taxonomy" id="300844"/>
    <lineage>
        <taxon>Eukaryota</taxon>
        <taxon>Viridiplantae</taxon>
        <taxon>Streptophyta</taxon>
        <taxon>Embryophyta</taxon>
        <taxon>Tracheophyta</taxon>
        <taxon>Spermatophyta</taxon>
        <taxon>Magnoliopsida</taxon>
        <taxon>eudicotyledons</taxon>
        <taxon>Gunneridae</taxon>
        <taxon>Pentapetalae</taxon>
        <taxon>asterids</taxon>
        <taxon>lamiids</taxon>
        <taxon>Lamiales</taxon>
        <taxon>Pedaliaceae</taxon>
        <taxon>Sesamum</taxon>
    </lineage>
</organism>
<dbReference type="SUPFAM" id="SSF53098">
    <property type="entry name" value="Ribonuclease H-like"/>
    <property type="match status" value="1"/>
</dbReference>
<evidence type="ECO:0000259" key="1">
    <source>
        <dbReference type="Pfam" id="PF13456"/>
    </source>
</evidence>
<dbReference type="PANTHER" id="PTHR47074">
    <property type="entry name" value="BNAC02G40300D PROTEIN"/>
    <property type="match status" value="1"/>
</dbReference>
<dbReference type="AlphaFoldDB" id="A0AAE2CTZ0"/>
<comment type="caution">
    <text evidence="3">The sequence shown here is derived from an EMBL/GenBank/DDBJ whole genome shotgun (WGS) entry which is preliminary data.</text>
</comment>
<dbReference type="Proteomes" id="UP001293254">
    <property type="component" value="Unassembled WGS sequence"/>
</dbReference>
<dbReference type="InterPro" id="IPR012337">
    <property type="entry name" value="RNaseH-like_sf"/>
</dbReference>
<feature type="domain" description="RNase H type-1" evidence="1">
    <location>
        <begin position="169"/>
        <end position="263"/>
    </location>
</feature>
<dbReference type="PANTHER" id="PTHR47074:SF48">
    <property type="entry name" value="POLYNUCLEOTIDYL TRANSFERASE, RIBONUCLEASE H-LIKE SUPERFAMILY PROTEIN"/>
    <property type="match status" value="1"/>
</dbReference>
<evidence type="ECO:0000259" key="2">
    <source>
        <dbReference type="Pfam" id="PF13966"/>
    </source>
</evidence>
<dbReference type="InterPro" id="IPR044730">
    <property type="entry name" value="RNase_H-like_dom_plant"/>
</dbReference>
<dbReference type="Pfam" id="PF13966">
    <property type="entry name" value="zf-RVT"/>
    <property type="match status" value="1"/>
</dbReference>
<gene>
    <name evidence="3" type="ORF">Salat_0601600</name>
</gene>
<dbReference type="InterPro" id="IPR036397">
    <property type="entry name" value="RNaseH_sf"/>
</dbReference>
<dbReference type="GO" id="GO:0004523">
    <property type="term" value="F:RNA-DNA hybrid ribonuclease activity"/>
    <property type="evidence" value="ECO:0007669"/>
    <property type="project" value="InterPro"/>
</dbReference>
<protein>
    <submittedName>
        <fullName evidence="3">Ribonuclease H protein</fullName>
    </submittedName>
</protein>
<evidence type="ECO:0000313" key="4">
    <source>
        <dbReference type="Proteomes" id="UP001293254"/>
    </source>
</evidence>
<dbReference type="InterPro" id="IPR026960">
    <property type="entry name" value="RVT-Znf"/>
</dbReference>
<keyword evidence="4" id="KW-1185">Reference proteome</keyword>